<gene>
    <name evidence="1" type="ORF">PFISCL1PPCAC_7353</name>
</gene>
<protein>
    <submittedName>
        <fullName evidence="1">Uncharacterized protein</fullName>
    </submittedName>
</protein>
<reference evidence="1" key="1">
    <citation type="submission" date="2023-10" db="EMBL/GenBank/DDBJ databases">
        <title>Genome assembly of Pristionchus species.</title>
        <authorList>
            <person name="Yoshida K."/>
            <person name="Sommer R.J."/>
        </authorList>
    </citation>
    <scope>NUCLEOTIDE SEQUENCE</scope>
    <source>
        <strain evidence="1">RS5133</strain>
    </source>
</reference>
<accession>A0AAV5VBG3</accession>
<proteinExistence type="predicted"/>
<organism evidence="1 2">
    <name type="scientific">Pristionchus fissidentatus</name>
    <dbReference type="NCBI Taxonomy" id="1538716"/>
    <lineage>
        <taxon>Eukaryota</taxon>
        <taxon>Metazoa</taxon>
        <taxon>Ecdysozoa</taxon>
        <taxon>Nematoda</taxon>
        <taxon>Chromadorea</taxon>
        <taxon>Rhabditida</taxon>
        <taxon>Rhabditina</taxon>
        <taxon>Diplogasteromorpha</taxon>
        <taxon>Diplogasteroidea</taxon>
        <taxon>Neodiplogasteridae</taxon>
        <taxon>Pristionchus</taxon>
    </lineage>
</organism>
<sequence length="92" mass="10827">QELTSLSIPFDIDRDREFLSKVISELRRYQNSHFVRGMFILNKTNSTRRRELMNEMQTNFNSLCASFEAIPPLPERFKTTQKGEDDRVVAKS</sequence>
<dbReference type="AlphaFoldDB" id="A0AAV5VBG3"/>
<keyword evidence="2" id="KW-1185">Reference proteome</keyword>
<dbReference type="EMBL" id="BTSY01000002">
    <property type="protein sequence ID" value="GMT16056.1"/>
    <property type="molecule type" value="Genomic_DNA"/>
</dbReference>
<comment type="caution">
    <text evidence="1">The sequence shown here is derived from an EMBL/GenBank/DDBJ whole genome shotgun (WGS) entry which is preliminary data.</text>
</comment>
<name>A0AAV5VBG3_9BILA</name>
<evidence type="ECO:0000313" key="1">
    <source>
        <dbReference type="EMBL" id="GMT16056.1"/>
    </source>
</evidence>
<dbReference type="Proteomes" id="UP001432322">
    <property type="component" value="Unassembled WGS sequence"/>
</dbReference>
<evidence type="ECO:0000313" key="2">
    <source>
        <dbReference type="Proteomes" id="UP001432322"/>
    </source>
</evidence>
<feature type="non-terminal residue" evidence="1">
    <location>
        <position position="1"/>
    </location>
</feature>